<feature type="region of interest" description="Disordered" evidence="1">
    <location>
        <begin position="134"/>
        <end position="154"/>
    </location>
</feature>
<feature type="region of interest" description="Disordered" evidence="1">
    <location>
        <begin position="408"/>
        <end position="451"/>
    </location>
</feature>
<feature type="region of interest" description="Disordered" evidence="1">
    <location>
        <begin position="957"/>
        <end position="982"/>
    </location>
</feature>
<name>A0A0R3SZD9_HYMDI</name>
<feature type="compositionally biased region" description="Polar residues" evidence="1">
    <location>
        <begin position="692"/>
        <end position="703"/>
    </location>
</feature>
<evidence type="ECO:0000313" key="3">
    <source>
        <dbReference type="Proteomes" id="UP000274504"/>
    </source>
</evidence>
<dbReference type="AlphaFoldDB" id="A0A0R3SZD9"/>
<gene>
    <name evidence="2" type="ORF">HDID_LOCUS11132</name>
</gene>
<protein>
    <submittedName>
        <fullName evidence="4">CSPG2 protein</fullName>
    </submittedName>
</protein>
<organism evidence="4">
    <name type="scientific">Hymenolepis diminuta</name>
    <name type="common">Rat tapeworm</name>
    <dbReference type="NCBI Taxonomy" id="6216"/>
    <lineage>
        <taxon>Eukaryota</taxon>
        <taxon>Metazoa</taxon>
        <taxon>Spiralia</taxon>
        <taxon>Lophotrochozoa</taxon>
        <taxon>Platyhelminthes</taxon>
        <taxon>Cestoda</taxon>
        <taxon>Eucestoda</taxon>
        <taxon>Cyclophyllidea</taxon>
        <taxon>Hymenolepididae</taxon>
        <taxon>Hymenolepis</taxon>
    </lineage>
</organism>
<evidence type="ECO:0000256" key="1">
    <source>
        <dbReference type="SAM" id="MobiDB-lite"/>
    </source>
</evidence>
<proteinExistence type="predicted"/>
<dbReference type="WBParaSite" id="HDID_0001113501-mRNA-1">
    <property type="protein sequence ID" value="HDID_0001113501-mRNA-1"/>
    <property type="gene ID" value="HDID_0001113501"/>
</dbReference>
<feature type="compositionally biased region" description="Low complexity" evidence="1">
    <location>
        <begin position="426"/>
        <end position="437"/>
    </location>
</feature>
<reference evidence="4" key="1">
    <citation type="submission" date="2017-02" db="UniProtKB">
        <authorList>
            <consortium name="WormBaseParasite"/>
        </authorList>
    </citation>
    <scope>IDENTIFICATION</scope>
</reference>
<dbReference type="Proteomes" id="UP000274504">
    <property type="component" value="Unassembled WGS sequence"/>
</dbReference>
<feature type="compositionally biased region" description="Polar residues" evidence="1">
    <location>
        <begin position="608"/>
        <end position="626"/>
    </location>
</feature>
<feature type="compositionally biased region" description="Low complexity" evidence="1">
    <location>
        <begin position="842"/>
        <end position="858"/>
    </location>
</feature>
<feature type="region of interest" description="Disordered" evidence="1">
    <location>
        <begin position="904"/>
        <end position="926"/>
    </location>
</feature>
<evidence type="ECO:0000313" key="4">
    <source>
        <dbReference type="WBParaSite" id="HDID_0001113501-mRNA-1"/>
    </source>
</evidence>
<feature type="region of interest" description="Disordered" evidence="1">
    <location>
        <begin position="831"/>
        <end position="858"/>
    </location>
</feature>
<feature type="compositionally biased region" description="Low complexity" evidence="1">
    <location>
        <begin position="904"/>
        <end position="914"/>
    </location>
</feature>
<feature type="region of interest" description="Disordered" evidence="1">
    <location>
        <begin position="262"/>
        <end position="292"/>
    </location>
</feature>
<feature type="compositionally biased region" description="Basic and acidic residues" evidence="1">
    <location>
        <begin position="967"/>
        <end position="982"/>
    </location>
</feature>
<dbReference type="EMBL" id="UYSG01012586">
    <property type="protein sequence ID" value="VDL64890.1"/>
    <property type="molecule type" value="Genomic_DNA"/>
</dbReference>
<feature type="region of interest" description="Disordered" evidence="1">
    <location>
        <begin position="589"/>
        <end position="626"/>
    </location>
</feature>
<feature type="region of interest" description="Disordered" evidence="1">
    <location>
        <begin position="356"/>
        <end position="375"/>
    </location>
</feature>
<reference evidence="2 3" key="2">
    <citation type="submission" date="2018-11" db="EMBL/GenBank/DDBJ databases">
        <authorList>
            <consortium name="Pathogen Informatics"/>
        </authorList>
    </citation>
    <scope>NUCLEOTIDE SEQUENCE [LARGE SCALE GENOMIC DNA]</scope>
</reference>
<feature type="compositionally biased region" description="Low complexity" evidence="1">
    <location>
        <begin position="356"/>
        <end position="369"/>
    </location>
</feature>
<accession>A0A0R3SZD9</accession>
<evidence type="ECO:0000313" key="2">
    <source>
        <dbReference type="EMBL" id="VDL64890.1"/>
    </source>
</evidence>
<sequence>TKFPSNETELGVLSTEYVKEEDVTTISEERGSELSTGHLESVGTVINTESPESTTLAELEKFSEFEIRTNDSTGTTNSGAIGGGETATILETVSIAHESEYKTVASDVKKIDASAEETQSMDSVDETLRSDISTEVTEGKMESGEEFTSQDIKPSEVISERVNTLIEEEETNNPVSVTYEPEKSIEFKSDTIIDEIPFTEEVNSEQTSGFSEEIKSEVTGAGSTLVSMVEADNSETSNEGFTTKGVSTDGTILSYTPADVTKNEEMSNLPPDTKSEGSITNPETTETESEVTPPFQIDKIIQSSDIVTLEKSDETQGSVASTTVKEQDLATEIVTMAVNLTAQSLDVLEFGSVEAVPESTSSTETTATTKVGESGDSRLASEIDYKTTDSNSIKENVITPEIIKVSSTEISNSSSSYPEDVDKLLSSSAESTTSSEESSMHGVFDGSSVSTNSVLDEIDETKFKGETEGSDSTTWSTLLSKSEIELLNTETVSASANESTVITEGSQIMIIDDEKVVTVEPKPGEKIRLTAATDLVTENREFTDKFMETTTDKVMASEKSEIGIKPTSESEFTDLDITQETSLNVKVTETTTSKVEELTPTNDDTRPKQSSSTEPIPSGDDLSTASFIVPDGISTVISDAEYETNNTFMSEDRVTKMESFEPDEVKHVEFIKSGETIAEVVSSTESKEDKSLSSVFSDSTSAATAEKTGSLVTESNFDGGEVSMTAEISEEILVTGEPKSTGVATEEFVSTETEANDNIEQLITDSKVTQIEDIESIEGNTSTGSIHITETVGTAFSSDEQSTKSTISEIEGMVTSSYKVVTTYERFTESKSTIFDEKPTGASSTESDASELTSSSESVLETEVSSMFVNPITADEFNKIGGANSFVEATGGFERSEYISTSSNIELTSSSETEAIAENSATGETTPTVKTYSETISTAIDKKLTISSDEIGYELDSSLETETASDNNRETTFKDLGEKSAE</sequence>
<feature type="region of interest" description="Disordered" evidence="1">
    <location>
        <begin position="682"/>
        <end position="718"/>
    </location>
</feature>
<dbReference type="STRING" id="6216.A0A0R3SZD9"/>